<feature type="domain" description="DUF4350" evidence="2">
    <location>
        <begin position="38"/>
        <end position="116"/>
    </location>
</feature>
<evidence type="ECO:0000256" key="1">
    <source>
        <dbReference type="SAM" id="Phobius"/>
    </source>
</evidence>
<accession>A0A7T7CD42</accession>
<dbReference type="Proteomes" id="UP000595823">
    <property type="component" value="Chromosome"/>
</dbReference>
<dbReference type="AlphaFoldDB" id="A0A7T7CD42"/>
<evidence type="ECO:0000313" key="4">
    <source>
        <dbReference type="Proteomes" id="UP000595823"/>
    </source>
</evidence>
<organism evidence="3 4">
    <name type="scientific">Salicibibacter cibarius</name>
    <dbReference type="NCBI Taxonomy" id="2743000"/>
    <lineage>
        <taxon>Bacteria</taxon>
        <taxon>Bacillati</taxon>
        <taxon>Bacillota</taxon>
        <taxon>Bacilli</taxon>
        <taxon>Bacillales</taxon>
        <taxon>Bacillaceae</taxon>
        <taxon>Salicibibacter</taxon>
    </lineage>
</organism>
<dbReference type="Pfam" id="PF14258">
    <property type="entry name" value="DUF4350"/>
    <property type="match status" value="1"/>
</dbReference>
<feature type="transmembrane region" description="Helical" evidence="1">
    <location>
        <begin position="7"/>
        <end position="26"/>
    </location>
</feature>
<keyword evidence="4" id="KW-1185">Reference proteome</keyword>
<dbReference type="EMBL" id="CP054705">
    <property type="protein sequence ID" value="QQK77585.1"/>
    <property type="molecule type" value="Genomic_DNA"/>
</dbReference>
<evidence type="ECO:0000313" key="3">
    <source>
        <dbReference type="EMBL" id="QQK77585.1"/>
    </source>
</evidence>
<dbReference type="KEGG" id="scia:HUG15_19695"/>
<protein>
    <submittedName>
        <fullName evidence="3">DUF4350 domain-containing protein</fullName>
    </submittedName>
</protein>
<proteinExistence type="predicted"/>
<gene>
    <name evidence="3" type="ORF">HUG15_19695</name>
</gene>
<evidence type="ECO:0000259" key="2">
    <source>
        <dbReference type="Pfam" id="PF14258"/>
    </source>
</evidence>
<dbReference type="InterPro" id="IPR025646">
    <property type="entry name" value="DUF4350"/>
</dbReference>
<sequence length="182" mass="21885">MGKWNRFHTGILVCILLFIILGLFIFQPDREDFSPYVSFSPAPDGTKAVSLWLEESGVPVQEWNQPWRFLPEEEDHTVLLIQPFMDFSAEREWMLDWLEDGNDLILFDEEPMEWPGFEVEDMGRMKRVKVPFIGIRVMKRWTRPSIHLCALPWRRRMKTTLKCLFRMMMAYWLWKKRSVPEV</sequence>
<reference evidence="3 4" key="1">
    <citation type="submission" date="2020-06" db="EMBL/GenBank/DDBJ databases">
        <title>Genomic analysis of Salicibibacter sp. NKC5-3.</title>
        <authorList>
            <person name="Oh Y.J."/>
        </authorList>
    </citation>
    <scope>NUCLEOTIDE SEQUENCE [LARGE SCALE GENOMIC DNA]</scope>
    <source>
        <strain evidence="3 4">NKC5-3</strain>
    </source>
</reference>
<keyword evidence="1" id="KW-1133">Transmembrane helix</keyword>
<keyword evidence="1" id="KW-0812">Transmembrane</keyword>
<dbReference type="RefSeq" id="WP_200125031.1">
    <property type="nucleotide sequence ID" value="NZ_CP054705.1"/>
</dbReference>
<name>A0A7T7CD42_9BACI</name>
<keyword evidence="1" id="KW-0472">Membrane</keyword>